<comment type="caution">
    <text evidence="3">The sequence shown here is derived from an EMBL/GenBank/DDBJ whole genome shotgun (WGS) entry which is preliminary data.</text>
</comment>
<feature type="domain" description="P-type ATPase N-terminal" evidence="2">
    <location>
        <begin position="42"/>
        <end position="108"/>
    </location>
</feature>
<proteinExistence type="predicted"/>
<protein>
    <recommendedName>
        <fullName evidence="2">P-type ATPase N-terminal domain-containing protein</fullName>
    </recommendedName>
</protein>
<keyword evidence="1" id="KW-0472">Membrane</keyword>
<feature type="transmembrane region" description="Helical" evidence="1">
    <location>
        <begin position="84"/>
        <end position="102"/>
    </location>
</feature>
<dbReference type="PANTHER" id="PTHR24092:SF157">
    <property type="entry name" value="PHOSPHOLIPID-TRANSPORTING ATPASE"/>
    <property type="match status" value="1"/>
</dbReference>
<evidence type="ECO:0000313" key="3">
    <source>
        <dbReference type="EMBL" id="CAK9187253.1"/>
    </source>
</evidence>
<dbReference type="PANTHER" id="PTHR24092">
    <property type="entry name" value="PROBABLE PHOSPHOLIPID-TRANSPORTING ATPASE"/>
    <property type="match status" value="1"/>
</dbReference>
<evidence type="ECO:0000256" key="1">
    <source>
        <dbReference type="SAM" id="Phobius"/>
    </source>
</evidence>
<evidence type="ECO:0000259" key="2">
    <source>
        <dbReference type="Pfam" id="PF16209"/>
    </source>
</evidence>
<organism evidence="3 4">
    <name type="scientific">Ilex paraguariensis</name>
    <name type="common">yerba mate</name>
    <dbReference type="NCBI Taxonomy" id="185542"/>
    <lineage>
        <taxon>Eukaryota</taxon>
        <taxon>Viridiplantae</taxon>
        <taxon>Streptophyta</taxon>
        <taxon>Embryophyta</taxon>
        <taxon>Tracheophyta</taxon>
        <taxon>Spermatophyta</taxon>
        <taxon>Magnoliopsida</taxon>
        <taxon>eudicotyledons</taxon>
        <taxon>Gunneridae</taxon>
        <taxon>Pentapetalae</taxon>
        <taxon>asterids</taxon>
        <taxon>campanulids</taxon>
        <taxon>Aquifoliales</taxon>
        <taxon>Aquifoliaceae</taxon>
        <taxon>Ilex</taxon>
    </lineage>
</organism>
<keyword evidence="1" id="KW-0812">Transmembrane</keyword>
<evidence type="ECO:0000313" key="4">
    <source>
        <dbReference type="Proteomes" id="UP001642360"/>
    </source>
</evidence>
<accession>A0ABC8V1P5</accession>
<name>A0ABC8V1P5_9AQUA</name>
<feature type="non-terminal residue" evidence="3">
    <location>
        <position position="133"/>
    </location>
</feature>
<dbReference type="AlphaFoldDB" id="A0ABC8V1P5"/>
<reference evidence="3 4" key="1">
    <citation type="submission" date="2024-02" db="EMBL/GenBank/DDBJ databases">
        <authorList>
            <person name="Vignale AGUSTIN F."/>
            <person name="Sosa J E."/>
            <person name="Modenutti C."/>
        </authorList>
    </citation>
    <scope>NUCLEOTIDE SEQUENCE [LARGE SCALE GENOMIC DNA]</scope>
</reference>
<sequence length="133" mass="15392">MAEASRRPKRKIKWSKLYTFSCMRPSTGDLDLFGRSGFSRVVFCNEPQLHKIKPHKYPNNYISTTKYNVVTFLPRALFEQFRRVANFYFLLAAVLSVTSLAPFSPVSLIAPLLFVVGISMLKEAVEDWHRFLQ</sequence>
<dbReference type="EMBL" id="CAUOFW020009868">
    <property type="protein sequence ID" value="CAK9187253.1"/>
    <property type="molecule type" value="Genomic_DNA"/>
</dbReference>
<keyword evidence="1" id="KW-1133">Transmembrane helix</keyword>
<dbReference type="SUPFAM" id="SSF81665">
    <property type="entry name" value="Calcium ATPase, transmembrane domain M"/>
    <property type="match status" value="1"/>
</dbReference>
<keyword evidence="4" id="KW-1185">Reference proteome</keyword>
<dbReference type="Pfam" id="PF16209">
    <property type="entry name" value="PhoLip_ATPase_N"/>
    <property type="match status" value="1"/>
</dbReference>
<dbReference type="InterPro" id="IPR032631">
    <property type="entry name" value="P-type_ATPase_N"/>
</dbReference>
<gene>
    <name evidence="3" type="ORF">ILEXP_LOCUS57761</name>
</gene>
<dbReference type="Proteomes" id="UP001642360">
    <property type="component" value="Unassembled WGS sequence"/>
</dbReference>
<dbReference type="InterPro" id="IPR023298">
    <property type="entry name" value="ATPase_P-typ_TM_dom_sf"/>
</dbReference>